<accession>A0A1I0AU59</accession>
<dbReference type="RefSeq" id="WP_093327873.1">
    <property type="nucleotide sequence ID" value="NZ_AP027363.1"/>
</dbReference>
<dbReference type="PANTHER" id="PTHR33361:SF2">
    <property type="entry name" value="DUF885 DOMAIN-CONTAINING PROTEIN"/>
    <property type="match status" value="1"/>
</dbReference>
<keyword evidence="2" id="KW-1185">Reference proteome</keyword>
<proteinExistence type="predicted"/>
<protein>
    <submittedName>
        <fullName evidence="1">Uncharacterized conserved protein, DUF885 familyt</fullName>
    </submittedName>
</protein>
<dbReference type="EMBL" id="FOHK01000003">
    <property type="protein sequence ID" value="SES97084.1"/>
    <property type="molecule type" value="Genomic_DNA"/>
</dbReference>
<dbReference type="STRING" id="349064.SAMN05660429_00798"/>
<reference evidence="1 2" key="1">
    <citation type="submission" date="2016-10" db="EMBL/GenBank/DDBJ databases">
        <authorList>
            <person name="de Groot N.N."/>
        </authorList>
    </citation>
    <scope>NUCLEOTIDE SEQUENCE [LARGE SCALE GENOMIC DNA]</scope>
    <source>
        <strain evidence="1 2">DSM 19706</strain>
    </source>
</reference>
<name>A0A1I0AU59_THASX</name>
<dbReference type="Proteomes" id="UP000199308">
    <property type="component" value="Unassembled WGS sequence"/>
</dbReference>
<dbReference type="Pfam" id="PF05960">
    <property type="entry name" value="DUF885"/>
    <property type="match status" value="1"/>
</dbReference>
<dbReference type="OrthoDB" id="9769898at2"/>
<dbReference type="PROSITE" id="PS51257">
    <property type="entry name" value="PROKAR_LIPOPROTEIN"/>
    <property type="match status" value="1"/>
</dbReference>
<organism evidence="1 2">
    <name type="scientific">Thalassotalea agarivorans</name>
    <name type="common">Thalassomonas agarivorans</name>
    <dbReference type="NCBI Taxonomy" id="349064"/>
    <lineage>
        <taxon>Bacteria</taxon>
        <taxon>Pseudomonadati</taxon>
        <taxon>Pseudomonadota</taxon>
        <taxon>Gammaproteobacteria</taxon>
        <taxon>Alteromonadales</taxon>
        <taxon>Colwelliaceae</taxon>
        <taxon>Thalassotalea</taxon>
    </lineage>
</organism>
<dbReference type="InterPro" id="IPR010281">
    <property type="entry name" value="DUF885"/>
</dbReference>
<sequence>MKTKLLNLTFLSTFIVACSSGPQQIEEDVVQSQSSEDLASIIEDHWQHQLDTNPSLAASFGDEDAASELPDLSPDFLEEKFDDEQALLERVKALDTATLTSEEKINAQILTYQLQNSVDNYTYLTHQMPLTAESGFHASIAYIARKPRKSIEDYEDYLAQLDALPEYFDQQMFWMRQGLAIGNTQPQVVLNGFEDSISAFIVNVEDSVYYQPFKNIPDSISPQQKHVLVQQGKQAVKRNVLPSYRAFYTFMTEEYMPGARKTIAASELPNGASFYQNRVNYFTTLDISADEVHEIGVSEVARIREEMAKIIEQVGFDGSFEEFLTFLRTDERFYPKTAEELLKEAAYISKKADAMLPKYFGKLPRTPYGIKPVPAEIAPKYTTGRYAGASSDTEAGYYWVNTYALDKRPLYEMEALTLHEAVPGHHLQISLNRELTSLPNFRRYSYISAFGEGWGLYAEFLGKEAGFYKDPYSDFGRLTYEMWRAARLVVDTGMHSKGWTRQQALDFMAGNTALSMHNVTTEIDRYISWPGQALSYKIGELTIRRLRTKAETELGDKFDIRAFHDAVLVNGSVPLSVLEQQIDTFIEQNK</sequence>
<evidence type="ECO:0000313" key="2">
    <source>
        <dbReference type="Proteomes" id="UP000199308"/>
    </source>
</evidence>
<dbReference type="PANTHER" id="PTHR33361">
    <property type="entry name" value="GLR0591 PROTEIN"/>
    <property type="match status" value="1"/>
</dbReference>
<dbReference type="AlphaFoldDB" id="A0A1I0AU59"/>
<gene>
    <name evidence="1" type="ORF">SAMN05660429_00798</name>
</gene>
<evidence type="ECO:0000313" key="1">
    <source>
        <dbReference type="EMBL" id="SES97084.1"/>
    </source>
</evidence>